<dbReference type="Pfam" id="PF07683">
    <property type="entry name" value="CobW_C"/>
    <property type="match status" value="1"/>
</dbReference>
<feature type="domain" description="CobW/HypB/UreG nucleotide-binding" evidence="7">
    <location>
        <begin position="3"/>
        <end position="181"/>
    </location>
</feature>
<protein>
    <submittedName>
        <fullName evidence="9">GTPase</fullName>
    </submittedName>
</protein>
<gene>
    <name evidence="9" type="primary">COBW3</name>
    <name evidence="9" type="ORF">PPSC2_11150</name>
</gene>
<organism evidence="9 10">
    <name type="scientific">Paenibacillus polymyxa (strain SC2)</name>
    <name type="common">Bacillus polymyxa</name>
    <dbReference type="NCBI Taxonomy" id="886882"/>
    <lineage>
        <taxon>Bacteria</taxon>
        <taxon>Bacillati</taxon>
        <taxon>Bacillota</taxon>
        <taxon>Bacilli</taxon>
        <taxon>Bacillales</taxon>
        <taxon>Paenibacillaceae</taxon>
        <taxon>Paenibacillus</taxon>
    </lineage>
</organism>
<dbReference type="GO" id="GO:0005737">
    <property type="term" value="C:cytoplasm"/>
    <property type="evidence" value="ECO:0007669"/>
    <property type="project" value="TreeGrafter"/>
</dbReference>
<dbReference type="KEGG" id="ppm:PPSC2_11150"/>
<name>E3EHT4_PAEPS</name>
<evidence type="ECO:0000313" key="10">
    <source>
        <dbReference type="Proteomes" id="UP000006868"/>
    </source>
</evidence>
<evidence type="ECO:0000256" key="5">
    <source>
        <dbReference type="ARBA" id="ARBA00049117"/>
    </source>
</evidence>
<keyword evidence="2" id="KW-0378">Hydrolase</keyword>
<dbReference type="Pfam" id="PF02492">
    <property type="entry name" value="cobW"/>
    <property type="match status" value="1"/>
</dbReference>
<dbReference type="RefSeq" id="WP_013370951.1">
    <property type="nucleotide sequence ID" value="NC_014622.2"/>
</dbReference>
<evidence type="ECO:0000256" key="1">
    <source>
        <dbReference type="ARBA" id="ARBA00022741"/>
    </source>
</evidence>
<dbReference type="AlphaFoldDB" id="E3EHT4"/>
<dbReference type="Proteomes" id="UP000006868">
    <property type="component" value="Chromosome"/>
</dbReference>
<dbReference type="SUPFAM" id="SSF90002">
    <property type="entry name" value="Hypothetical protein YjiA, C-terminal domain"/>
    <property type="match status" value="1"/>
</dbReference>
<evidence type="ECO:0000256" key="4">
    <source>
        <dbReference type="ARBA" id="ARBA00034320"/>
    </source>
</evidence>
<proteinExistence type="inferred from homology"/>
<keyword evidence="1" id="KW-0547">Nucleotide-binding</keyword>
<evidence type="ECO:0000259" key="7">
    <source>
        <dbReference type="Pfam" id="PF02492"/>
    </source>
</evidence>
<dbReference type="CDD" id="cd03112">
    <property type="entry name" value="CobW-like"/>
    <property type="match status" value="1"/>
</dbReference>
<sequence length="364" mass="41152">MIPIVVLSGFLGSGKTTLLQHALAYYKEQGLKPAILMNELGDVNLDGSLVNDQAPMKEMLSGCICCTIRGDLGVELMNLAEEYKPDVIIVECTGVANPMEIVDAVTDASIYSSMVLQSVITVMDARQFLDFSLGSERSKSFRLMQDQLRCASKLIINKTDLLAAGELQKVQAFVKELNPYALTVSTERSDVDPVTFFSIQGEKRMEISRQKESTVDIGNDHHYAEDRLHTYGHDDHTDHHPHDCQEPEHHDHDHDHKHGEHYHSYDHVVVHTHFFGQPVSRFEFEQLFRSLPAEIYRAKGIVRFLESEGQMMFQFAYRELEIIPIRPQKPVNDVAVIMGENFSASEIEERLKRLEAAAKPLASS</sequence>
<evidence type="ECO:0000256" key="6">
    <source>
        <dbReference type="SAM" id="MobiDB-lite"/>
    </source>
</evidence>
<evidence type="ECO:0000256" key="2">
    <source>
        <dbReference type="ARBA" id="ARBA00022801"/>
    </source>
</evidence>
<comment type="similarity">
    <text evidence="4">Belongs to the SIMIBI class G3E GTPase family. ZNG1 subfamily.</text>
</comment>
<reference evidence="9 10" key="1">
    <citation type="journal article" date="2011" name="J. Bacteriol.">
        <title>Complete genome sequence of Paenibacillus polymyxa SC2, a strain of plant growth-promoting Rhizobacterium with broad-spectrum antimicrobial activity.</title>
        <authorList>
            <person name="Ma M."/>
            <person name="Wang C."/>
            <person name="Ding Y."/>
            <person name="Li L."/>
            <person name="Shen D."/>
            <person name="Jiang X."/>
            <person name="Guan D."/>
            <person name="Cao F."/>
            <person name="Chen H."/>
            <person name="Feng R."/>
            <person name="Wang X."/>
            <person name="Ge Y."/>
            <person name="Yao L."/>
            <person name="Bing X."/>
            <person name="Yang X."/>
            <person name="Li J."/>
            <person name="Du B."/>
        </authorList>
    </citation>
    <scope>NUCLEOTIDE SEQUENCE [LARGE SCALE GENOMIC DNA]</scope>
    <source>
        <strain evidence="9 10">SC2</strain>
    </source>
</reference>
<keyword evidence="3" id="KW-0143">Chaperone</keyword>
<dbReference type="InterPro" id="IPR036627">
    <property type="entry name" value="CobW-likC_sf"/>
</dbReference>
<dbReference type="GO" id="GO:0016787">
    <property type="term" value="F:hydrolase activity"/>
    <property type="evidence" value="ECO:0007669"/>
    <property type="project" value="UniProtKB-KW"/>
</dbReference>
<dbReference type="eggNOG" id="COG0523">
    <property type="taxonomic scope" value="Bacteria"/>
</dbReference>
<feature type="domain" description="CobW C-terminal" evidence="8">
    <location>
        <begin position="275"/>
        <end position="353"/>
    </location>
</feature>
<evidence type="ECO:0000259" key="8">
    <source>
        <dbReference type="Pfam" id="PF07683"/>
    </source>
</evidence>
<dbReference type="PANTHER" id="PTHR13748:SF62">
    <property type="entry name" value="COBW DOMAIN-CONTAINING PROTEIN"/>
    <property type="match status" value="1"/>
</dbReference>
<dbReference type="EMBL" id="CP002213">
    <property type="protein sequence ID" value="ADO56346.1"/>
    <property type="molecule type" value="Genomic_DNA"/>
</dbReference>
<dbReference type="SUPFAM" id="SSF52540">
    <property type="entry name" value="P-loop containing nucleoside triphosphate hydrolases"/>
    <property type="match status" value="1"/>
</dbReference>
<dbReference type="InterPro" id="IPR051316">
    <property type="entry name" value="Zinc-reg_GTPase_activator"/>
</dbReference>
<dbReference type="Gene3D" id="3.30.1220.10">
    <property type="entry name" value="CobW-like, C-terminal domain"/>
    <property type="match status" value="1"/>
</dbReference>
<dbReference type="OrthoDB" id="9808822at2"/>
<evidence type="ECO:0000256" key="3">
    <source>
        <dbReference type="ARBA" id="ARBA00023186"/>
    </source>
</evidence>
<dbReference type="PATRIC" id="fig|886882.15.peg.2361"/>
<accession>E3EHT4</accession>
<evidence type="ECO:0000313" key="9">
    <source>
        <dbReference type="EMBL" id="ADO56346.1"/>
    </source>
</evidence>
<feature type="region of interest" description="Disordered" evidence="6">
    <location>
        <begin position="230"/>
        <end position="259"/>
    </location>
</feature>
<dbReference type="HOGENOM" id="CLU_017452_1_4_9"/>
<dbReference type="STRING" id="1406.LK13_23545"/>
<dbReference type="InterPro" id="IPR011629">
    <property type="entry name" value="CobW-like_C"/>
</dbReference>
<comment type="catalytic activity">
    <reaction evidence="5">
        <text>GTP + H2O = GDP + phosphate + H(+)</text>
        <dbReference type="Rhea" id="RHEA:19669"/>
        <dbReference type="ChEBI" id="CHEBI:15377"/>
        <dbReference type="ChEBI" id="CHEBI:15378"/>
        <dbReference type="ChEBI" id="CHEBI:37565"/>
        <dbReference type="ChEBI" id="CHEBI:43474"/>
        <dbReference type="ChEBI" id="CHEBI:58189"/>
    </reaction>
    <physiologicalReaction direction="left-to-right" evidence="5">
        <dbReference type="Rhea" id="RHEA:19670"/>
    </physiologicalReaction>
</comment>
<dbReference type="InterPro" id="IPR003495">
    <property type="entry name" value="CobW/HypB/UreG_nucleotide-bd"/>
</dbReference>
<dbReference type="PANTHER" id="PTHR13748">
    <property type="entry name" value="COBW-RELATED"/>
    <property type="match status" value="1"/>
</dbReference>
<dbReference type="InterPro" id="IPR027417">
    <property type="entry name" value="P-loop_NTPase"/>
</dbReference>
<dbReference type="GO" id="GO:0000166">
    <property type="term" value="F:nucleotide binding"/>
    <property type="evidence" value="ECO:0007669"/>
    <property type="project" value="UniProtKB-KW"/>
</dbReference>
<dbReference type="Gene3D" id="3.40.50.300">
    <property type="entry name" value="P-loop containing nucleotide triphosphate hydrolases"/>
    <property type="match status" value="1"/>
</dbReference>